<dbReference type="SUPFAM" id="SSF56112">
    <property type="entry name" value="Protein kinase-like (PK-like)"/>
    <property type="match status" value="1"/>
</dbReference>
<keyword evidence="4" id="KW-0418">Kinase</keyword>
<dbReference type="GO" id="GO:0005524">
    <property type="term" value="F:ATP binding"/>
    <property type="evidence" value="ECO:0007669"/>
    <property type="project" value="UniProtKB-KW"/>
</dbReference>
<feature type="region of interest" description="Disordered" evidence="6">
    <location>
        <begin position="176"/>
        <end position="246"/>
    </location>
</feature>
<evidence type="ECO:0000313" key="11">
    <source>
        <dbReference type="Proteomes" id="UP001175353"/>
    </source>
</evidence>
<dbReference type="PANTHER" id="PTHR24345:SF0">
    <property type="entry name" value="CELL CYCLE SERINE_THREONINE-PROTEIN KINASE CDC5_MSD2"/>
    <property type="match status" value="1"/>
</dbReference>
<evidence type="ECO:0000313" key="10">
    <source>
        <dbReference type="Proteomes" id="UP001168146"/>
    </source>
</evidence>
<evidence type="ECO:0000259" key="7">
    <source>
        <dbReference type="PROSITE" id="PS50011"/>
    </source>
</evidence>
<evidence type="ECO:0000313" key="8">
    <source>
        <dbReference type="EMBL" id="KAK0302925.1"/>
    </source>
</evidence>
<dbReference type="InterPro" id="IPR008271">
    <property type="entry name" value="Ser/Thr_kinase_AS"/>
</dbReference>
<dbReference type="Proteomes" id="UP001175353">
    <property type="component" value="Unassembled WGS sequence"/>
</dbReference>
<sequence>MWTARSAEPIVDLARSLEFIQASAVLNRRALSYGKVGIFPRHVQPAEPSLLVISSRRPARRALFRLAVEPEEVPEVLIHVGSWEKGRRLLSCTSTCTPHLALPPPAAWPSTATLISIFLPSTSLQHAYFGKHYYGCESDALQLIHVPGTLCMTEAAYTFPRSDINPHSMALFAHSSTAQPPHQLSASMANQNSPEDVKKAKRTSTLPTPPSPKKTKEPTSTKDSGASGFFRRHIGHRPRRSSSVSFPANLPIGLHASEAPAQPIKAVDRVDSMKPQGDGKTGESAPPPAVVVSGTDDLEDGAELERKESKGSKIHFAEPSDPRSSLEPRDRQLSSGAKRRPSVFAKSADGYGVDTGVGSKARRLSVHIPQLQIEESRLETYFSLLSRMNKELIGEGGAAAVQKMKSKNVSSGKNKDKVFAVKEFRPWEESEETRQEYEGKIKSEFAIAKSLSHPNIVETYHLCYSDNHTKWHHVMEFCDQGDLNDMVRHNNAEIPLQDKNCMFKQLIRGVDYLHSRGIAHRDLKSENLLVDKHGCLKIADFGTSEVFSGLHPGLRNCRRPSLVAPDAVITPCEPGLVGSKPYMAPEVLAHKYPYDPRAIDVWSCGIVYISIILGHTAWEEAIPDNSPGHKNYNVYASTWDAFIAAHGADYQLTKEGPFPKMAATKEWRAFHADPEMLALLFGMLHPDPGRRTTAREAVESLAVKEMECCQQEGYSDDIKTRQRKARHNHGTPKKPKSGVFGKSP</sequence>
<organism evidence="8 10">
    <name type="scientific">Friedmanniomyces endolithicus</name>
    <dbReference type="NCBI Taxonomy" id="329885"/>
    <lineage>
        <taxon>Eukaryota</taxon>
        <taxon>Fungi</taxon>
        <taxon>Dikarya</taxon>
        <taxon>Ascomycota</taxon>
        <taxon>Pezizomycotina</taxon>
        <taxon>Dothideomycetes</taxon>
        <taxon>Dothideomycetidae</taxon>
        <taxon>Mycosphaerellales</taxon>
        <taxon>Teratosphaeriaceae</taxon>
        <taxon>Friedmanniomyces</taxon>
    </lineage>
</organism>
<dbReference type="InterPro" id="IPR011009">
    <property type="entry name" value="Kinase-like_dom_sf"/>
</dbReference>
<dbReference type="AlphaFoldDB" id="A0AAN6F7E1"/>
<keyword evidence="2" id="KW-0808">Transferase</keyword>
<feature type="region of interest" description="Disordered" evidence="6">
    <location>
        <begin position="271"/>
        <end position="351"/>
    </location>
</feature>
<comment type="caution">
    <text evidence="8">The sequence shown here is derived from an EMBL/GenBank/DDBJ whole genome shotgun (WGS) entry which is preliminary data.</text>
</comment>
<keyword evidence="1" id="KW-0723">Serine/threonine-protein kinase</keyword>
<feature type="domain" description="Protein kinase" evidence="7">
    <location>
        <begin position="387"/>
        <end position="703"/>
    </location>
</feature>
<proteinExistence type="predicted"/>
<dbReference type="PANTHER" id="PTHR24345">
    <property type="entry name" value="SERINE/THREONINE-PROTEIN KINASE PLK"/>
    <property type="match status" value="1"/>
</dbReference>
<feature type="compositionally biased region" description="Basic residues" evidence="6">
    <location>
        <begin position="230"/>
        <end position="240"/>
    </location>
</feature>
<feature type="compositionally biased region" description="Basic residues" evidence="6">
    <location>
        <begin position="721"/>
        <end position="736"/>
    </location>
</feature>
<name>A0AAN6F7E1_9PEZI</name>
<evidence type="ECO:0000256" key="2">
    <source>
        <dbReference type="ARBA" id="ARBA00022679"/>
    </source>
</evidence>
<feature type="region of interest" description="Disordered" evidence="6">
    <location>
        <begin position="712"/>
        <end position="744"/>
    </location>
</feature>
<protein>
    <recommendedName>
        <fullName evidence="7">Protein kinase domain-containing protein</fullName>
    </recommendedName>
</protein>
<gene>
    <name evidence="8" type="ORF">LTR82_017724</name>
    <name evidence="9" type="ORF">LTR91_022839</name>
</gene>
<dbReference type="SMART" id="SM00220">
    <property type="entry name" value="S_TKc"/>
    <property type="match status" value="1"/>
</dbReference>
<dbReference type="Gene3D" id="1.10.510.10">
    <property type="entry name" value="Transferase(Phosphotransferase) domain 1"/>
    <property type="match status" value="1"/>
</dbReference>
<feature type="compositionally biased region" description="Basic and acidic residues" evidence="6">
    <location>
        <begin position="303"/>
        <end position="332"/>
    </location>
</feature>
<dbReference type="EMBL" id="JAUJLE010000468">
    <property type="protein sequence ID" value="KAK0955479.1"/>
    <property type="molecule type" value="Genomic_DNA"/>
</dbReference>
<reference evidence="8" key="1">
    <citation type="submission" date="2021-12" db="EMBL/GenBank/DDBJ databases">
        <title>Black yeast isolated from Biological Soil Crust.</title>
        <authorList>
            <person name="Kurbessoian T."/>
        </authorList>
    </citation>
    <scope>NUCLEOTIDE SEQUENCE</scope>
    <source>
        <strain evidence="8">CCFEE 5208</strain>
    </source>
</reference>
<keyword evidence="11" id="KW-1185">Reference proteome</keyword>
<accession>A0AAN6F7E1</accession>
<evidence type="ECO:0000256" key="5">
    <source>
        <dbReference type="ARBA" id="ARBA00022840"/>
    </source>
</evidence>
<dbReference type="PROSITE" id="PS50011">
    <property type="entry name" value="PROTEIN_KINASE_DOM"/>
    <property type="match status" value="1"/>
</dbReference>
<dbReference type="PROSITE" id="PS00108">
    <property type="entry name" value="PROTEIN_KINASE_ST"/>
    <property type="match status" value="1"/>
</dbReference>
<dbReference type="Pfam" id="PF00069">
    <property type="entry name" value="Pkinase"/>
    <property type="match status" value="1"/>
</dbReference>
<evidence type="ECO:0000256" key="4">
    <source>
        <dbReference type="ARBA" id="ARBA00022777"/>
    </source>
</evidence>
<keyword evidence="5" id="KW-0067">ATP-binding</keyword>
<dbReference type="EMBL" id="JASUXU010000165">
    <property type="protein sequence ID" value="KAK0302925.1"/>
    <property type="molecule type" value="Genomic_DNA"/>
</dbReference>
<dbReference type="InterPro" id="IPR000719">
    <property type="entry name" value="Prot_kinase_dom"/>
</dbReference>
<dbReference type="GO" id="GO:0004674">
    <property type="term" value="F:protein serine/threonine kinase activity"/>
    <property type="evidence" value="ECO:0007669"/>
    <property type="project" value="UniProtKB-KW"/>
</dbReference>
<dbReference type="Proteomes" id="UP001168146">
    <property type="component" value="Unassembled WGS sequence"/>
</dbReference>
<feature type="compositionally biased region" description="Polar residues" evidence="6">
    <location>
        <begin position="176"/>
        <end position="194"/>
    </location>
</feature>
<evidence type="ECO:0000256" key="6">
    <source>
        <dbReference type="SAM" id="MobiDB-lite"/>
    </source>
</evidence>
<dbReference type="GO" id="GO:0005634">
    <property type="term" value="C:nucleus"/>
    <property type="evidence" value="ECO:0007669"/>
    <property type="project" value="TreeGrafter"/>
</dbReference>
<evidence type="ECO:0000313" key="9">
    <source>
        <dbReference type="EMBL" id="KAK0955479.1"/>
    </source>
</evidence>
<keyword evidence="3" id="KW-0547">Nucleotide-binding</keyword>
<evidence type="ECO:0000256" key="3">
    <source>
        <dbReference type="ARBA" id="ARBA00022741"/>
    </source>
</evidence>
<evidence type="ECO:0000256" key="1">
    <source>
        <dbReference type="ARBA" id="ARBA00022527"/>
    </source>
</evidence>
<reference evidence="9" key="2">
    <citation type="submission" date="2023-06" db="EMBL/GenBank/DDBJ databases">
        <title>Black Yeasts Isolated from many extreme environments.</title>
        <authorList>
            <person name="Coleine C."/>
            <person name="Stajich J.E."/>
            <person name="Selbmann L."/>
        </authorList>
    </citation>
    <scope>NUCLEOTIDE SEQUENCE</scope>
    <source>
        <strain evidence="9">CCFEE 5200</strain>
    </source>
</reference>